<dbReference type="GO" id="GO:0036297">
    <property type="term" value="P:interstrand cross-link repair"/>
    <property type="evidence" value="ECO:0007669"/>
    <property type="project" value="InterPro"/>
</dbReference>
<keyword evidence="2" id="KW-1185">Reference proteome</keyword>
<dbReference type="EMBL" id="JAACNH010000003">
    <property type="protein sequence ID" value="KAG8446487.1"/>
    <property type="molecule type" value="Genomic_DNA"/>
</dbReference>
<name>A0A8T2JVV6_9PIPI</name>
<reference evidence="1" key="1">
    <citation type="thesis" date="2020" institute="ProQuest LLC" country="789 East Eisenhower Parkway, Ann Arbor, MI, USA">
        <title>Comparative Genomics and Chromosome Evolution.</title>
        <authorList>
            <person name="Mudd A.B."/>
        </authorList>
    </citation>
    <scope>NUCLEOTIDE SEQUENCE</scope>
    <source>
        <strain evidence="1">Female2</strain>
        <tissue evidence="1">Blood</tissue>
    </source>
</reference>
<accession>A0A8T2JVV6</accession>
<dbReference type="PANTHER" id="PTHR14890:SF1">
    <property type="entry name" value="FANCONI ANEMIA CORE COMPLEX-ASSOCIATED PROTEIN 100"/>
    <property type="match status" value="1"/>
</dbReference>
<dbReference type="GO" id="GO:0043240">
    <property type="term" value="C:Fanconi anaemia nuclear complex"/>
    <property type="evidence" value="ECO:0007669"/>
    <property type="project" value="InterPro"/>
</dbReference>
<dbReference type="InterPro" id="IPR029251">
    <property type="entry name" value="Faap100"/>
</dbReference>
<protein>
    <submittedName>
        <fullName evidence="1">Uncharacterized protein</fullName>
    </submittedName>
</protein>
<evidence type="ECO:0000313" key="1">
    <source>
        <dbReference type="EMBL" id="KAG8446486.1"/>
    </source>
</evidence>
<proteinExistence type="predicted"/>
<gene>
    <name evidence="1" type="ORF">GDO86_014081</name>
</gene>
<dbReference type="Proteomes" id="UP000812440">
    <property type="component" value="Chromosome 8_10"/>
</dbReference>
<dbReference type="PANTHER" id="PTHR14890">
    <property type="entry name" value="FANCONI ANEMIA CORE COMPLEX-ASSOCIATED PROTEIN 100"/>
    <property type="match status" value="1"/>
</dbReference>
<dbReference type="AlphaFoldDB" id="A0A8T2JVV6"/>
<organism evidence="1 2">
    <name type="scientific">Hymenochirus boettgeri</name>
    <name type="common">Congo dwarf clawed frog</name>
    <dbReference type="NCBI Taxonomy" id="247094"/>
    <lineage>
        <taxon>Eukaryota</taxon>
        <taxon>Metazoa</taxon>
        <taxon>Chordata</taxon>
        <taxon>Craniata</taxon>
        <taxon>Vertebrata</taxon>
        <taxon>Euteleostomi</taxon>
        <taxon>Amphibia</taxon>
        <taxon>Batrachia</taxon>
        <taxon>Anura</taxon>
        <taxon>Pipoidea</taxon>
        <taxon>Pipidae</taxon>
        <taxon>Pipinae</taxon>
        <taxon>Hymenochirus</taxon>
    </lineage>
</organism>
<dbReference type="GO" id="GO:0005654">
    <property type="term" value="C:nucleoplasm"/>
    <property type="evidence" value="ECO:0007669"/>
    <property type="project" value="TreeGrafter"/>
</dbReference>
<comment type="caution">
    <text evidence="1">The sequence shown here is derived from an EMBL/GenBank/DDBJ whole genome shotgun (WGS) entry which is preliminary data.</text>
</comment>
<evidence type="ECO:0000313" key="2">
    <source>
        <dbReference type="Proteomes" id="UP000812440"/>
    </source>
</evidence>
<dbReference type="Pfam" id="PF15146">
    <property type="entry name" value="FANCAA"/>
    <property type="match status" value="1"/>
</dbReference>
<sequence>MSSVRYLSGFPCTAGGLQKHGERVISWNNNVYVSIGNKFVYVYSMLKGCMTAVYAFPAEVCHIELVGKTRQLYVLCAQTGIYLLEWDEEDRLIKKASSTTSPGGVNTFYIEAEFCCLLDSSVSSFLACYEVLVTVSMHWNKWRIKLFKVRSIALEDIVTSPFREFELSIKSTHRLVEKREANSILPVLLCISNEEEKEVCCSSTLDSSLFTVLFGIDVSMLNSPVILCGFPDGQVSFFPLKAPDFSTKPKTQSKYLGSLSVLYHLEQPIVFIGATNTKAATNESGHLAVCDCIVFLGLGGLIVTLTVGDKTERPAYDFREYYVKTPVNCAVCCGPSLYYSTCSAIHCVTIPEPEKTPENRFLASVNYNISSVIAISLLSCLPDGVGEFLALSKSAKLMICKLTPRNDTTHRAGLSGAVAGQRIKDLLSQIGAVSERASHLKSAIEQKNVSLHKLNQVMAISRMLVSNKGSDLPITCTVKVSWTCILLQPSLVVSSTIQNKADLSLASGWTMCIQLSTLDSDVATSYSFSVKELEPGETMEFTFPLPRGNCEVLEFPIKVGFTLFYSLQGLLENSQFNQPSLFSDTRTGICLPMQDQTIDILQCLRLSSQAGKSLPFSSSWDPVKSFFKTHSGAARMVGQTINTSEASNQLSTCMVPLTACVQISSLLLECAFKNKKSDASLCSLLIHWLLSSELVGENVTEVNGVTPNGREFCLHVVEVSVCDLSRDATIPAIEVQIASRHLDALASLHLAVVSRLKALTEENRGDCNLYNVDLENMQKQFIVQESLLKEVKSLRDSLCVRKERRLEAPATEKLLRLYRELRVSPLLFI</sequence>
<dbReference type="OrthoDB" id="6495021at2759"/>
<dbReference type="EMBL" id="JAACNH010000003">
    <property type="protein sequence ID" value="KAG8446486.1"/>
    <property type="molecule type" value="Genomic_DNA"/>
</dbReference>